<organism evidence="1 2">
    <name type="scientific">Paenibacillus gansuensis</name>
    <dbReference type="NCBI Taxonomy" id="306542"/>
    <lineage>
        <taxon>Bacteria</taxon>
        <taxon>Bacillati</taxon>
        <taxon>Bacillota</taxon>
        <taxon>Bacilli</taxon>
        <taxon>Bacillales</taxon>
        <taxon>Paenibacillaceae</taxon>
        <taxon>Paenibacillus</taxon>
    </lineage>
</organism>
<keyword evidence="2" id="KW-1185">Reference proteome</keyword>
<evidence type="ECO:0000313" key="1">
    <source>
        <dbReference type="EMBL" id="MFD2613173.1"/>
    </source>
</evidence>
<sequence>MKRLEACAGDLHSVHAVCSYRKTGPDTFPYMLFAFKDEVSNTDGYTVTIPAHTWAIFPWEPHQWISSERRSKRCKNVFTPNGSRQLAMSRWMV</sequence>
<proteinExistence type="predicted"/>
<comment type="caution">
    <text evidence="1">The sequence shown here is derived from an EMBL/GenBank/DDBJ whole genome shotgun (WGS) entry which is preliminary data.</text>
</comment>
<protein>
    <submittedName>
        <fullName evidence="1">Uncharacterized protein</fullName>
    </submittedName>
</protein>
<accession>A0ABW5PDV9</accession>
<dbReference type="RefSeq" id="WP_377603177.1">
    <property type="nucleotide sequence ID" value="NZ_JBHUME010000008.1"/>
</dbReference>
<dbReference type="Proteomes" id="UP001597541">
    <property type="component" value="Unassembled WGS sequence"/>
</dbReference>
<reference evidence="2" key="1">
    <citation type="journal article" date="2019" name="Int. J. Syst. Evol. Microbiol.">
        <title>The Global Catalogue of Microorganisms (GCM) 10K type strain sequencing project: providing services to taxonomists for standard genome sequencing and annotation.</title>
        <authorList>
            <consortium name="The Broad Institute Genomics Platform"/>
            <consortium name="The Broad Institute Genome Sequencing Center for Infectious Disease"/>
            <person name="Wu L."/>
            <person name="Ma J."/>
        </authorList>
    </citation>
    <scope>NUCLEOTIDE SEQUENCE [LARGE SCALE GENOMIC DNA]</scope>
    <source>
        <strain evidence="2">KCTC 3950</strain>
    </source>
</reference>
<gene>
    <name evidence="1" type="ORF">ACFSUF_12135</name>
</gene>
<evidence type="ECO:0000313" key="2">
    <source>
        <dbReference type="Proteomes" id="UP001597541"/>
    </source>
</evidence>
<name>A0ABW5PDV9_9BACL</name>
<dbReference type="EMBL" id="JBHUME010000008">
    <property type="protein sequence ID" value="MFD2613173.1"/>
    <property type="molecule type" value="Genomic_DNA"/>
</dbReference>